<organism evidence="2 3">
    <name type="scientific">Limnovirga soli</name>
    <dbReference type="NCBI Taxonomy" id="2656915"/>
    <lineage>
        <taxon>Bacteria</taxon>
        <taxon>Pseudomonadati</taxon>
        <taxon>Bacteroidota</taxon>
        <taxon>Chitinophagia</taxon>
        <taxon>Chitinophagales</taxon>
        <taxon>Chitinophagaceae</taxon>
        <taxon>Limnovirga</taxon>
    </lineage>
</organism>
<feature type="transmembrane region" description="Helical" evidence="1">
    <location>
        <begin position="238"/>
        <end position="257"/>
    </location>
</feature>
<accession>A0A8J8FH87</accession>
<sequence>MRQLLKIEWLKVKNYKTFWVLSALYLLSIWGINYIVFVFQRKVYANKEAGDMAKLFLGGPPYAFPKVWQMTTNVSSYLLFIAGLIMIILVTNEFTFKTHRQNVIDGVTRTQFIITKLVCGFIIALLSTVFVFFTALYFGLVEESSTISFSDMQYLFYFFLQALNYCWLAIFISLLVKRSGIAIGVFFLYTIVLENVLVQMLNFYFDGAGRYLPIQSSDELIPVPVFESLQKQISWIEISVYTLILLVCMYLAAWFFISKRKFETDDL</sequence>
<keyword evidence="1" id="KW-1133">Transmembrane helix</keyword>
<feature type="transmembrane region" description="Helical" evidence="1">
    <location>
        <begin position="74"/>
        <end position="96"/>
    </location>
</feature>
<keyword evidence="3" id="KW-1185">Reference proteome</keyword>
<dbReference type="RefSeq" id="WP_171608970.1">
    <property type="nucleotide sequence ID" value="NZ_WHPF01000012.1"/>
</dbReference>
<gene>
    <name evidence="2" type="ORF">GD597_16235</name>
</gene>
<dbReference type="EMBL" id="WHPF01000012">
    <property type="protein sequence ID" value="NNV57023.1"/>
    <property type="molecule type" value="Genomic_DNA"/>
</dbReference>
<keyword evidence="1" id="KW-0812">Transmembrane</keyword>
<evidence type="ECO:0000313" key="2">
    <source>
        <dbReference type="EMBL" id="NNV57023.1"/>
    </source>
</evidence>
<reference evidence="2" key="1">
    <citation type="submission" date="2019-10" db="EMBL/GenBank/DDBJ databases">
        <title>Draft genome sequence of Panacibacter sp. KCS-6.</title>
        <authorList>
            <person name="Yim K.J."/>
        </authorList>
    </citation>
    <scope>NUCLEOTIDE SEQUENCE</scope>
    <source>
        <strain evidence="2">KCS-6</strain>
    </source>
</reference>
<comment type="caution">
    <text evidence="2">The sequence shown here is derived from an EMBL/GenBank/DDBJ whole genome shotgun (WGS) entry which is preliminary data.</text>
</comment>
<proteinExistence type="predicted"/>
<dbReference type="PANTHER" id="PTHR37305">
    <property type="entry name" value="INTEGRAL MEMBRANE PROTEIN-RELATED"/>
    <property type="match status" value="1"/>
</dbReference>
<dbReference type="Proteomes" id="UP000598971">
    <property type="component" value="Unassembled WGS sequence"/>
</dbReference>
<protein>
    <submittedName>
        <fullName evidence="2">Uncharacterized protein</fullName>
    </submittedName>
</protein>
<dbReference type="Pfam" id="PF12730">
    <property type="entry name" value="ABC2_membrane_4"/>
    <property type="match status" value="1"/>
</dbReference>
<dbReference type="AlphaFoldDB" id="A0A8J8FH87"/>
<feature type="transmembrane region" description="Helical" evidence="1">
    <location>
        <begin position="183"/>
        <end position="205"/>
    </location>
</feature>
<evidence type="ECO:0000256" key="1">
    <source>
        <dbReference type="SAM" id="Phobius"/>
    </source>
</evidence>
<feature type="transmembrane region" description="Helical" evidence="1">
    <location>
        <begin position="117"/>
        <end position="139"/>
    </location>
</feature>
<feature type="transmembrane region" description="Helical" evidence="1">
    <location>
        <begin position="20"/>
        <end position="39"/>
    </location>
</feature>
<evidence type="ECO:0000313" key="3">
    <source>
        <dbReference type="Proteomes" id="UP000598971"/>
    </source>
</evidence>
<name>A0A8J8FH87_9BACT</name>
<feature type="transmembrane region" description="Helical" evidence="1">
    <location>
        <begin position="154"/>
        <end position="176"/>
    </location>
</feature>
<keyword evidence="1" id="KW-0472">Membrane</keyword>
<dbReference type="PANTHER" id="PTHR37305:SF1">
    <property type="entry name" value="MEMBRANE PROTEIN"/>
    <property type="match status" value="1"/>
</dbReference>